<evidence type="ECO:0000313" key="3">
    <source>
        <dbReference type="Proteomes" id="UP001596145"/>
    </source>
</evidence>
<gene>
    <name evidence="2" type="ORF">ACFPJA_03405</name>
</gene>
<dbReference type="Proteomes" id="UP001596145">
    <property type="component" value="Unassembled WGS sequence"/>
</dbReference>
<proteinExistence type="predicted"/>
<dbReference type="CDD" id="cd08369">
    <property type="entry name" value="FMT_core"/>
    <property type="match status" value="1"/>
</dbReference>
<protein>
    <submittedName>
        <fullName evidence="2">Formyltransferase family protein</fullName>
    </submittedName>
</protein>
<dbReference type="Pfam" id="PF00551">
    <property type="entry name" value="Formyl_trans_N"/>
    <property type="match status" value="1"/>
</dbReference>
<name>A0ABD5QNS5_9EURY</name>
<evidence type="ECO:0000313" key="2">
    <source>
        <dbReference type="EMBL" id="MFC5133773.1"/>
    </source>
</evidence>
<dbReference type="PANTHER" id="PTHR11138:SF5">
    <property type="entry name" value="METHIONYL-TRNA FORMYLTRANSFERASE, MITOCHONDRIAL"/>
    <property type="match status" value="1"/>
</dbReference>
<feature type="domain" description="Formyl transferase N-terminal" evidence="1">
    <location>
        <begin position="100"/>
        <end position="215"/>
    </location>
</feature>
<dbReference type="Gene3D" id="3.40.50.12230">
    <property type="match status" value="1"/>
</dbReference>
<reference evidence="2 3" key="1">
    <citation type="journal article" date="2019" name="Int. J. Syst. Evol. Microbiol.">
        <title>The Global Catalogue of Microorganisms (GCM) 10K type strain sequencing project: providing services to taxonomists for standard genome sequencing and annotation.</title>
        <authorList>
            <consortium name="The Broad Institute Genomics Platform"/>
            <consortium name="The Broad Institute Genome Sequencing Center for Infectious Disease"/>
            <person name="Wu L."/>
            <person name="Ma J."/>
        </authorList>
    </citation>
    <scope>NUCLEOTIDE SEQUENCE [LARGE SCALE GENOMIC DNA]</scope>
    <source>
        <strain evidence="2 3">CGMCC 1.16026</strain>
    </source>
</reference>
<dbReference type="PANTHER" id="PTHR11138">
    <property type="entry name" value="METHIONYL-TRNA FORMYLTRANSFERASE"/>
    <property type="match status" value="1"/>
</dbReference>
<dbReference type="RefSeq" id="WP_122106435.1">
    <property type="nucleotide sequence ID" value="NZ_JBHSKV010000004.1"/>
</dbReference>
<dbReference type="AlphaFoldDB" id="A0ABD5QNS5"/>
<dbReference type="InterPro" id="IPR036477">
    <property type="entry name" value="Formyl_transf_N_sf"/>
</dbReference>
<dbReference type="InterPro" id="IPR002376">
    <property type="entry name" value="Formyl_transf_N"/>
</dbReference>
<organism evidence="2 3">
    <name type="scientific">Halorubrum glutamatedens</name>
    <dbReference type="NCBI Taxonomy" id="2707018"/>
    <lineage>
        <taxon>Archaea</taxon>
        <taxon>Methanobacteriati</taxon>
        <taxon>Methanobacteriota</taxon>
        <taxon>Stenosarchaea group</taxon>
        <taxon>Halobacteria</taxon>
        <taxon>Halobacteriales</taxon>
        <taxon>Haloferacaceae</taxon>
        <taxon>Halorubrum</taxon>
    </lineage>
</organism>
<dbReference type="EMBL" id="JBHSKV010000004">
    <property type="protein sequence ID" value="MFC5133773.1"/>
    <property type="molecule type" value="Genomic_DNA"/>
</dbReference>
<dbReference type="SUPFAM" id="SSF53328">
    <property type="entry name" value="Formyltransferase"/>
    <property type="match status" value="1"/>
</dbReference>
<evidence type="ECO:0000259" key="1">
    <source>
        <dbReference type="Pfam" id="PF00551"/>
    </source>
</evidence>
<sequence>MTLRIAIVTQDDPFYMPTFFQEFLPRLDDVVVERITILDLLDETLPVFAKRMLDFYGPIHFLRRSVAYTSRKISDRIGIGTYSVDSVAQKHEITVEKRDGINEDTYIQWVDATDIDVLLSVSASQIFDEKLLDVPNQYCLNVHTAELPKYRGMLPTFWALYHGEDQIGTTVHTMVPEIDRGQIMKQRTFPIDTNTTLDDAILRGKREGGRLVAEAINEIAAGTEATTEMTGEGSYFSFPTKSDRREFQRRGNQLV</sequence>
<accession>A0ABD5QNS5</accession>
<keyword evidence="3" id="KW-1185">Reference proteome</keyword>
<comment type="caution">
    <text evidence="2">The sequence shown here is derived from an EMBL/GenBank/DDBJ whole genome shotgun (WGS) entry which is preliminary data.</text>
</comment>